<keyword evidence="3" id="KW-1185">Reference proteome</keyword>
<name>A0A6B9ZDN9_9BACT</name>
<proteinExistence type="predicted"/>
<reference evidence="2 3" key="1">
    <citation type="submission" date="2020-01" db="EMBL/GenBank/DDBJ databases">
        <title>Complete genome sequence of Chitinophaga sp. H33E-04 isolated from quinoa roots.</title>
        <authorList>
            <person name="Weon H.-Y."/>
            <person name="Lee S.A."/>
        </authorList>
    </citation>
    <scope>NUCLEOTIDE SEQUENCE [LARGE SCALE GENOMIC DNA]</scope>
    <source>
        <strain evidence="2 3">H33E-04</strain>
    </source>
</reference>
<dbReference type="EMBL" id="CP048113">
    <property type="protein sequence ID" value="QHS58623.1"/>
    <property type="molecule type" value="Genomic_DNA"/>
</dbReference>
<dbReference type="KEGG" id="chih:GWR21_03120"/>
<gene>
    <name evidence="2" type="ORF">GWR21_03120</name>
</gene>
<accession>A0A6B9ZDN9</accession>
<dbReference type="RefSeq" id="WP_162330326.1">
    <property type="nucleotide sequence ID" value="NZ_CP048113.1"/>
</dbReference>
<evidence type="ECO:0000313" key="3">
    <source>
        <dbReference type="Proteomes" id="UP000476411"/>
    </source>
</evidence>
<feature type="region of interest" description="Disordered" evidence="1">
    <location>
        <begin position="112"/>
        <end position="141"/>
    </location>
</feature>
<evidence type="ECO:0000256" key="1">
    <source>
        <dbReference type="SAM" id="MobiDB-lite"/>
    </source>
</evidence>
<dbReference type="AlphaFoldDB" id="A0A6B9ZDN9"/>
<sequence length="141" mass="16197">MKKHKFRKEIVEFIASKFEESDQALGELVMDFKQLHRDVLTHETRISRLEKTINEMQADNVLTQACLAKTIIKNDNAKRELKYAIARSEHFYSRAVQFAEQLKQMRKELTTLKATANKTTPDTASEKTTDTGDHQVNEAAA</sequence>
<protein>
    <submittedName>
        <fullName evidence="2">Uncharacterized protein</fullName>
    </submittedName>
</protein>
<organism evidence="2 3">
    <name type="scientific">Chitinophaga agri</name>
    <dbReference type="NCBI Taxonomy" id="2703787"/>
    <lineage>
        <taxon>Bacteria</taxon>
        <taxon>Pseudomonadati</taxon>
        <taxon>Bacteroidota</taxon>
        <taxon>Chitinophagia</taxon>
        <taxon>Chitinophagales</taxon>
        <taxon>Chitinophagaceae</taxon>
        <taxon>Chitinophaga</taxon>
    </lineage>
</organism>
<evidence type="ECO:0000313" key="2">
    <source>
        <dbReference type="EMBL" id="QHS58623.1"/>
    </source>
</evidence>
<feature type="compositionally biased region" description="Basic and acidic residues" evidence="1">
    <location>
        <begin position="124"/>
        <end position="141"/>
    </location>
</feature>
<dbReference type="Proteomes" id="UP000476411">
    <property type="component" value="Chromosome"/>
</dbReference>